<sequence>MPNSGCEYYNPVEGGCGRTCAPNSTYCNSYECAKEGCHEQKTKDCYGINLEPYCVARKCFYICAHKHRSLSLRCLRYRFGGSVCRVDLAKLNSWMLRDSRMQALMDLRGVGNQERTLILDGKRVTDEGAVMSAGQLYTYRKLSSSQQKHRVKSPPSFSARDTKTITKASSTYKKQMCMHPKRNQLQSQ</sequence>
<dbReference type="EMBL" id="DS268255">
    <property type="protein sequence ID" value="KMU73622.1"/>
    <property type="molecule type" value="Genomic_DNA"/>
</dbReference>
<dbReference type="AlphaFoldDB" id="A0A0J8TIR7"/>
<reference evidence="3" key="1">
    <citation type="journal article" date="2010" name="Genome Res.">
        <title>Population genomic sequencing of Coccidioides fungi reveals recent hybridization and transposon control.</title>
        <authorList>
            <person name="Neafsey D.E."/>
            <person name="Barker B.M."/>
            <person name="Sharpton T.J."/>
            <person name="Stajich J.E."/>
            <person name="Park D.J."/>
            <person name="Whiston E."/>
            <person name="Hung C.-Y."/>
            <person name="McMahan C."/>
            <person name="White J."/>
            <person name="Sykes S."/>
            <person name="Heiman D."/>
            <person name="Young S."/>
            <person name="Zeng Q."/>
            <person name="Abouelleil A."/>
            <person name="Aftuck L."/>
            <person name="Bessette D."/>
            <person name="Brown A."/>
            <person name="FitzGerald M."/>
            <person name="Lui A."/>
            <person name="Macdonald J.P."/>
            <person name="Priest M."/>
            <person name="Orbach M.J."/>
            <person name="Galgiani J.N."/>
            <person name="Kirkland T.N."/>
            <person name="Cole G.T."/>
            <person name="Birren B.W."/>
            <person name="Henn M.R."/>
            <person name="Taylor J.W."/>
            <person name="Rounsley S.D."/>
        </authorList>
    </citation>
    <scope>NUCLEOTIDE SEQUENCE [LARGE SCALE GENOMIC DNA]</scope>
    <source>
        <strain evidence="3">RMSCC 3703</strain>
    </source>
</reference>
<evidence type="ECO:0000256" key="1">
    <source>
        <dbReference type="SAM" id="MobiDB-lite"/>
    </source>
</evidence>
<dbReference type="Proteomes" id="UP000054559">
    <property type="component" value="Unassembled WGS sequence"/>
</dbReference>
<proteinExistence type="predicted"/>
<evidence type="ECO:0000313" key="2">
    <source>
        <dbReference type="EMBL" id="KMU73622.1"/>
    </source>
</evidence>
<name>A0A0J8TIR7_COCIT</name>
<feature type="region of interest" description="Disordered" evidence="1">
    <location>
        <begin position="169"/>
        <end position="188"/>
    </location>
</feature>
<gene>
    <name evidence="2" type="ORF">CISG_10207</name>
</gene>
<organism evidence="2 3">
    <name type="scientific">Coccidioides immitis RMSCC 3703</name>
    <dbReference type="NCBI Taxonomy" id="454286"/>
    <lineage>
        <taxon>Eukaryota</taxon>
        <taxon>Fungi</taxon>
        <taxon>Dikarya</taxon>
        <taxon>Ascomycota</taxon>
        <taxon>Pezizomycotina</taxon>
        <taxon>Eurotiomycetes</taxon>
        <taxon>Eurotiomycetidae</taxon>
        <taxon>Onygenales</taxon>
        <taxon>Onygenaceae</taxon>
        <taxon>Coccidioides</taxon>
    </lineage>
</organism>
<protein>
    <submittedName>
        <fullName evidence="2">Uncharacterized protein</fullName>
    </submittedName>
</protein>
<evidence type="ECO:0000313" key="3">
    <source>
        <dbReference type="Proteomes" id="UP000054559"/>
    </source>
</evidence>
<accession>A0A0J8TIR7</accession>